<protein>
    <submittedName>
        <fullName evidence="3">Uncharacterized protein</fullName>
    </submittedName>
</protein>
<dbReference type="AlphaFoldDB" id="A0A9J6F6H1"/>
<dbReference type="PANTHER" id="PTHR14972:SF8">
    <property type="entry name" value="GLUCOCORTICOID-INDUCED TRANSCRIPT 1 PROTEIN-LIKE ISOFORM X1"/>
    <property type="match status" value="1"/>
</dbReference>
<dbReference type="Proteomes" id="UP000821866">
    <property type="component" value="Chromosome 1"/>
</dbReference>
<evidence type="ECO:0000313" key="4">
    <source>
        <dbReference type="Proteomes" id="UP000821866"/>
    </source>
</evidence>
<evidence type="ECO:0000313" key="3">
    <source>
        <dbReference type="EMBL" id="KAH8042730.1"/>
    </source>
</evidence>
<dbReference type="EMBL" id="JABSTU010000001">
    <property type="protein sequence ID" value="KAH8042730.1"/>
    <property type="molecule type" value="Genomic_DNA"/>
</dbReference>
<organism evidence="3 4">
    <name type="scientific">Rhipicephalus microplus</name>
    <name type="common">Cattle tick</name>
    <name type="synonym">Boophilus microplus</name>
    <dbReference type="NCBI Taxonomy" id="6941"/>
    <lineage>
        <taxon>Eukaryota</taxon>
        <taxon>Metazoa</taxon>
        <taxon>Ecdysozoa</taxon>
        <taxon>Arthropoda</taxon>
        <taxon>Chelicerata</taxon>
        <taxon>Arachnida</taxon>
        <taxon>Acari</taxon>
        <taxon>Parasitiformes</taxon>
        <taxon>Ixodida</taxon>
        <taxon>Ixodoidea</taxon>
        <taxon>Ixodidae</taxon>
        <taxon>Rhipicephalinae</taxon>
        <taxon>Rhipicephalus</taxon>
        <taxon>Boophilus</taxon>
    </lineage>
</organism>
<gene>
    <name evidence="3" type="ORF">HPB51_025634</name>
</gene>
<reference evidence="3" key="1">
    <citation type="journal article" date="2020" name="Cell">
        <title>Large-Scale Comparative Analyses of Tick Genomes Elucidate Their Genetic Diversity and Vector Capacities.</title>
        <authorList>
            <consortium name="Tick Genome and Microbiome Consortium (TIGMIC)"/>
            <person name="Jia N."/>
            <person name="Wang J."/>
            <person name="Shi W."/>
            <person name="Du L."/>
            <person name="Sun Y."/>
            <person name="Zhan W."/>
            <person name="Jiang J.F."/>
            <person name="Wang Q."/>
            <person name="Zhang B."/>
            <person name="Ji P."/>
            <person name="Bell-Sakyi L."/>
            <person name="Cui X.M."/>
            <person name="Yuan T.T."/>
            <person name="Jiang B.G."/>
            <person name="Yang W.F."/>
            <person name="Lam T.T."/>
            <person name="Chang Q.C."/>
            <person name="Ding S.J."/>
            <person name="Wang X.J."/>
            <person name="Zhu J.G."/>
            <person name="Ruan X.D."/>
            <person name="Zhao L."/>
            <person name="Wei J.T."/>
            <person name="Ye R.Z."/>
            <person name="Que T.C."/>
            <person name="Du C.H."/>
            <person name="Zhou Y.H."/>
            <person name="Cheng J.X."/>
            <person name="Dai P.F."/>
            <person name="Guo W.B."/>
            <person name="Han X.H."/>
            <person name="Huang E.J."/>
            <person name="Li L.F."/>
            <person name="Wei W."/>
            <person name="Gao Y.C."/>
            <person name="Liu J.Z."/>
            <person name="Shao H.Z."/>
            <person name="Wang X."/>
            <person name="Wang C.C."/>
            <person name="Yang T.C."/>
            <person name="Huo Q.B."/>
            <person name="Li W."/>
            <person name="Chen H.Y."/>
            <person name="Chen S.E."/>
            <person name="Zhou L.G."/>
            <person name="Ni X.B."/>
            <person name="Tian J.H."/>
            <person name="Sheng Y."/>
            <person name="Liu T."/>
            <person name="Pan Y.S."/>
            <person name="Xia L.Y."/>
            <person name="Li J."/>
            <person name="Zhao F."/>
            <person name="Cao W.C."/>
        </authorList>
    </citation>
    <scope>NUCLEOTIDE SEQUENCE</scope>
    <source>
        <strain evidence="3">Rmic-2018</strain>
    </source>
</reference>
<comment type="caution">
    <text evidence="3">The sequence shown here is derived from an EMBL/GenBank/DDBJ whole genome shotgun (WGS) entry which is preliminary data.</text>
</comment>
<feature type="region of interest" description="Disordered" evidence="2">
    <location>
        <begin position="130"/>
        <end position="178"/>
    </location>
</feature>
<evidence type="ECO:0000256" key="2">
    <source>
        <dbReference type="SAM" id="MobiDB-lite"/>
    </source>
</evidence>
<dbReference type="PANTHER" id="PTHR14972">
    <property type="entry name" value="AGAP011572-PA"/>
    <property type="match status" value="1"/>
</dbReference>
<keyword evidence="4" id="KW-1185">Reference proteome</keyword>
<dbReference type="Pfam" id="PF15388">
    <property type="entry name" value="FAM117"/>
    <property type="match status" value="1"/>
</dbReference>
<dbReference type="InterPro" id="IPR026642">
    <property type="entry name" value="Glcci1/FAM117"/>
</dbReference>
<evidence type="ECO:0000256" key="1">
    <source>
        <dbReference type="ARBA" id="ARBA00022553"/>
    </source>
</evidence>
<dbReference type="VEuPathDB" id="VectorBase:LOC119185791"/>
<name>A0A9J6F6H1_RHIMP</name>
<reference evidence="3" key="2">
    <citation type="submission" date="2021-09" db="EMBL/GenBank/DDBJ databases">
        <authorList>
            <person name="Jia N."/>
            <person name="Wang J."/>
            <person name="Shi W."/>
            <person name="Du L."/>
            <person name="Sun Y."/>
            <person name="Zhan W."/>
            <person name="Jiang J."/>
            <person name="Wang Q."/>
            <person name="Zhang B."/>
            <person name="Ji P."/>
            <person name="Sakyi L.B."/>
            <person name="Cui X."/>
            <person name="Yuan T."/>
            <person name="Jiang B."/>
            <person name="Yang W."/>
            <person name="Lam T.T.-Y."/>
            <person name="Chang Q."/>
            <person name="Ding S."/>
            <person name="Wang X."/>
            <person name="Zhu J."/>
            <person name="Ruan X."/>
            <person name="Zhao L."/>
            <person name="Wei J."/>
            <person name="Que T."/>
            <person name="Du C."/>
            <person name="Cheng J."/>
            <person name="Dai P."/>
            <person name="Han X."/>
            <person name="Huang E."/>
            <person name="Gao Y."/>
            <person name="Liu J."/>
            <person name="Shao H."/>
            <person name="Ye R."/>
            <person name="Li L."/>
            <person name="Wei W."/>
            <person name="Wang X."/>
            <person name="Wang C."/>
            <person name="Huo Q."/>
            <person name="Li W."/>
            <person name="Guo W."/>
            <person name="Chen H."/>
            <person name="Chen S."/>
            <person name="Zhou L."/>
            <person name="Zhou L."/>
            <person name="Ni X."/>
            <person name="Tian J."/>
            <person name="Zhou Y."/>
            <person name="Sheng Y."/>
            <person name="Liu T."/>
            <person name="Pan Y."/>
            <person name="Xia L."/>
            <person name="Li J."/>
            <person name="Zhao F."/>
            <person name="Cao W."/>
        </authorList>
    </citation>
    <scope>NUCLEOTIDE SEQUENCE</scope>
    <source>
        <strain evidence="3">Rmic-2018</strain>
        <tissue evidence="3">Larvae</tissue>
    </source>
</reference>
<proteinExistence type="predicted"/>
<feature type="compositionally biased region" description="Pro residues" evidence="2">
    <location>
        <begin position="137"/>
        <end position="150"/>
    </location>
</feature>
<sequence>MRKRVGRSSCRAPFADECEFRSIAVGRISVIESIRLLPSMILVDEARSLISAQVPLTPRMHVSASLRSLSSKTPDDWKEVERMKFVQKKPALPSGDSLEMKYIRQRLQRTAQGGRTSPRWSPVQGDHQLGLAALSPPLSPSVAPPPPSGPIPIQARPGRTPPGAPRMRNSVEGLNQVL</sequence>
<accession>A0A9J6F6H1</accession>
<keyword evidence="1" id="KW-0597">Phosphoprotein</keyword>